<feature type="transmembrane region" description="Helical" evidence="7">
    <location>
        <begin position="353"/>
        <end position="377"/>
    </location>
</feature>
<comment type="similarity">
    <text evidence="2 7">Belongs to the nonaspanin (TM9SF) (TC 9.A.2) family.</text>
</comment>
<feature type="chain" id="PRO_5017848733" description="Transmembrane 9 superfamily member" evidence="7">
    <location>
        <begin position="30"/>
        <end position="649"/>
    </location>
</feature>
<feature type="transmembrane region" description="Helical" evidence="7">
    <location>
        <begin position="286"/>
        <end position="308"/>
    </location>
</feature>
<reference evidence="8 9" key="1">
    <citation type="journal article" date="2018" name="Nat. Ecol. Evol.">
        <title>Pezizomycetes genomes reveal the molecular basis of ectomycorrhizal truffle lifestyle.</title>
        <authorList>
            <person name="Murat C."/>
            <person name="Payen T."/>
            <person name="Noel B."/>
            <person name="Kuo A."/>
            <person name="Morin E."/>
            <person name="Chen J."/>
            <person name="Kohler A."/>
            <person name="Krizsan K."/>
            <person name="Balestrini R."/>
            <person name="Da Silva C."/>
            <person name="Montanini B."/>
            <person name="Hainaut M."/>
            <person name="Levati E."/>
            <person name="Barry K.W."/>
            <person name="Belfiori B."/>
            <person name="Cichocki N."/>
            <person name="Clum A."/>
            <person name="Dockter R.B."/>
            <person name="Fauchery L."/>
            <person name="Guy J."/>
            <person name="Iotti M."/>
            <person name="Le Tacon F."/>
            <person name="Lindquist E.A."/>
            <person name="Lipzen A."/>
            <person name="Malagnac F."/>
            <person name="Mello A."/>
            <person name="Molinier V."/>
            <person name="Miyauchi S."/>
            <person name="Poulain J."/>
            <person name="Riccioni C."/>
            <person name="Rubini A."/>
            <person name="Sitrit Y."/>
            <person name="Splivallo R."/>
            <person name="Traeger S."/>
            <person name="Wang M."/>
            <person name="Zifcakova L."/>
            <person name="Wipf D."/>
            <person name="Zambonelli A."/>
            <person name="Paolocci F."/>
            <person name="Nowrousian M."/>
            <person name="Ottonello S."/>
            <person name="Baldrian P."/>
            <person name="Spatafora J.W."/>
            <person name="Henrissat B."/>
            <person name="Nagy L.G."/>
            <person name="Aury J.M."/>
            <person name="Wincker P."/>
            <person name="Grigoriev I.V."/>
            <person name="Bonfante P."/>
            <person name="Martin F.M."/>
        </authorList>
    </citation>
    <scope>NUCLEOTIDE SEQUENCE [LARGE SCALE GENOMIC DNA]</scope>
    <source>
        <strain evidence="8 9">ATCC MYA-4762</strain>
    </source>
</reference>
<sequence>MPTPRRRRPGPFSFSLLLSLLLITKPSSAFYLPGVAPTDYAAGDKVPLNVNHLTPSLSKEDQRLHSLLSYDYYLPRLHFCEPPDGPRDVQESLGSILFGDRIKTSPFDIRMAHNETCKVLCENVTYPAEDALFVNIMIERNYNFNWLIDGLPAATVGIDKNDPKFQLYSVGFPLGKIIQENDSRLQMLNNHYDIIIDYHDTRYRVVGVEVQPRSIQPIITTDAEGNPIGDCTTNQSPLHLDDDRDAISIEHGDTTFTYSVYWRASSTPWATRWDKYLHVRDTHIHWYFLINSTIIVIFLTGSVGMVLLRALRKDIARYNQLDLTEEDVQEDSGWKLVHGDVFRPPSNPMLLSIFLGSGAQLFVMTGFTIVFALLGFLSPSNRGSLGTVMVILYTLLGFIGGYVSARMYKTWSGESWKRNILLTPLLVPSTVFLAFILINFFLVFEHSSGAVPFTTMLALVGIWFVISVPLSFVGSWVGFKQEPFASPVTTNQIPRQIPTGPWWLRRRVMYVVGGALPFGALLVEMHLIMGSIWFHKVYYMFGFLFVCYGIMIATTSTTTILLIYHLLCSENYQWPWRAFLTAGSTALYIATYAIVFWLGNLNMGGVASNAVYLGYSAIIGFLVFVLTGTIGWFACWAFVRRIYASIKID</sequence>
<evidence type="ECO:0000313" key="8">
    <source>
        <dbReference type="EMBL" id="RPB20946.1"/>
    </source>
</evidence>
<dbReference type="FunCoup" id="A0A3N4LE17">
    <property type="interactions" value="948"/>
</dbReference>
<dbReference type="GO" id="GO:0000329">
    <property type="term" value="C:fungal-type vacuole membrane"/>
    <property type="evidence" value="ECO:0007669"/>
    <property type="project" value="TreeGrafter"/>
</dbReference>
<keyword evidence="5 7" id="KW-1133">Transmembrane helix</keyword>
<evidence type="ECO:0000256" key="3">
    <source>
        <dbReference type="ARBA" id="ARBA00022692"/>
    </source>
</evidence>
<feature type="transmembrane region" description="Helical" evidence="7">
    <location>
        <begin position="611"/>
        <end position="639"/>
    </location>
</feature>
<keyword evidence="9" id="KW-1185">Reference proteome</keyword>
<feature type="signal peptide" evidence="7">
    <location>
        <begin position="1"/>
        <end position="29"/>
    </location>
</feature>
<dbReference type="InParanoid" id="A0A3N4LE17"/>
<evidence type="ECO:0000256" key="2">
    <source>
        <dbReference type="ARBA" id="ARBA00005227"/>
    </source>
</evidence>
<evidence type="ECO:0000256" key="1">
    <source>
        <dbReference type="ARBA" id="ARBA00004141"/>
    </source>
</evidence>
<feature type="transmembrane region" description="Helical" evidence="7">
    <location>
        <begin position="383"/>
        <end position="408"/>
    </location>
</feature>
<dbReference type="EMBL" id="ML121566">
    <property type="protein sequence ID" value="RPB20946.1"/>
    <property type="molecule type" value="Genomic_DNA"/>
</dbReference>
<keyword evidence="4 7" id="KW-0732">Signal</keyword>
<accession>A0A3N4LE17</accession>
<feature type="transmembrane region" description="Helical" evidence="7">
    <location>
        <begin position="579"/>
        <end position="599"/>
    </location>
</feature>
<feature type="transmembrane region" description="Helical" evidence="7">
    <location>
        <begin position="508"/>
        <end position="534"/>
    </location>
</feature>
<evidence type="ECO:0000256" key="7">
    <source>
        <dbReference type="RuleBase" id="RU363079"/>
    </source>
</evidence>
<evidence type="ECO:0000313" key="9">
    <source>
        <dbReference type="Proteomes" id="UP000267821"/>
    </source>
</evidence>
<dbReference type="OrthoDB" id="1666796at2759"/>
<dbReference type="GO" id="GO:0005768">
    <property type="term" value="C:endosome"/>
    <property type="evidence" value="ECO:0007669"/>
    <property type="project" value="TreeGrafter"/>
</dbReference>
<keyword evidence="6 7" id="KW-0472">Membrane</keyword>
<dbReference type="PANTHER" id="PTHR10766:SF111">
    <property type="entry name" value="TRANSMEMBRANE 9 SUPERFAMILY MEMBER 2"/>
    <property type="match status" value="1"/>
</dbReference>
<keyword evidence="3 7" id="KW-0812">Transmembrane</keyword>
<dbReference type="Proteomes" id="UP000267821">
    <property type="component" value="Unassembled WGS sequence"/>
</dbReference>
<comment type="subcellular location">
    <subcellularLocation>
        <location evidence="1">Membrane</location>
        <topology evidence="1">Multi-pass membrane protein</topology>
    </subcellularLocation>
</comment>
<dbReference type="AlphaFoldDB" id="A0A3N4LE17"/>
<proteinExistence type="inferred from homology"/>
<protein>
    <recommendedName>
        <fullName evidence="7">Transmembrane 9 superfamily member</fullName>
    </recommendedName>
</protein>
<dbReference type="InterPro" id="IPR004240">
    <property type="entry name" value="EMP70"/>
</dbReference>
<organism evidence="8 9">
    <name type="scientific">Terfezia boudieri ATCC MYA-4762</name>
    <dbReference type="NCBI Taxonomy" id="1051890"/>
    <lineage>
        <taxon>Eukaryota</taxon>
        <taxon>Fungi</taxon>
        <taxon>Dikarya</taxon>
        <taxon>Ascomycota</taxon>
        <taxon>Pezizomycotina</taxon>
        <taxon>Pezizomycetes</taxon>
        <taxon>Pezizales</taxon>
        <taxon>Pezizaceae</taxon>
        <taxon>Terfezia</taxon>
    </lineage>
</organism>
<evidence type="ECO:0000256" key="4">
    <source>
        <dbReference type="ARBA" id="ARBA00022729"/>
    </source>
</evidence>
<dbReference type="PANTHER" id="PTHR10766">
    <property type="entry name" value="TRANSMEMBRANE 9 SUPERFAMILY PROTEIN"/>
    <property type="match status" value="1"/>
</dbReference>
<dbReference type="GO" id="GO:0007034">
    <property type="term" value="P:vacuolar transport"/>
    <property type="evidence" value="ECO:0007669"/>
    <property type="project" value="TreeGrafter"/>
</dbReference>
<name>A0A3N4LE17_9PEZI</name>
<evidence type="ECO:0000256" key="5">
    <source>
        <dbReference type="ARBA" id="ARBA00022989"/>
    </source>
</evidence>
<feature type="transmembrane region" description="Helical" evidence="7">
    <location>
        <begin position="420"/>
        <end position="444"/>
    </location>
</feature>
<gene>
    <name evidence="8" type="ORF">L211DRAFT_863179</name>
</gene>
<dbReference type="GO" id="GO:0072657">
    <property type="term" value="P:protein localization to membrane"/>
    <property type="evidence" value="ECO:0007669"/>
    <property type="project" value="TreeGrafter"/>
</dbReference>
<feature type="transmembrane region" description="Helical" evidence="7">
    <location>
        <begin position="540"/>
        <end position="567"/>
    </location>
</feature>
<evidence type="ECO:0000256" key="6">
    <source>
        <dbReference type="ARBA" id="ARBA00023136"/>
    </source>
</evidence>
<dbReference type="STRING" id="1051890.A0A3N4LE17"/>
<dbReference type="Pfam" id="PF02990">
    <property type="entry name" value="EMP70"/>
    <property type="match status" value="1"/>
</dbReference>
<feature type="transmembrane region" description="Helical" evidence="7">
    <location>
        <begin position="456"/>
        <end position="479"/>
    </location>
</feature>